<organism evidence="3 4">
    <name type="scientific">Candidatus Bilophila faecipullorum</name>
    <dbReference type="NCBI Taxonomy" id="2838482"/>
    <lineage>
        <taxon>Bacteria</taxon>
        <taxon>Pseudomonadati</taxon>
        <taxon>Thermodesulfobacteriota</taxon>
        <taxon>Desulfovibrionia</taxon>
        <taxon>Desulfovibrionales</taxon>
        <taxon>Desulfovibrionaceae</taxon>
        <taxon>Bilophila</taxon>
    </lineage>
</organism>
<sequence length="137" mass="15155">MRYFVVDAFADALFQGNPAGVCVQEAALPAGLMQRIAAENNLSETAFLLRREDGDYDLRWFTPLEEIDLCGHATLGSAFVVFTYLEPERGSVMFHTQSGVLGVTRREGLLEMAFPVRRPERVPLEPLAPLLTEALGV</sequence>
<dbReference type="Pfam" id="PF02567">
    <property type="entry name" value="PhzC-PhzF"/>
    <property type="match status" value="1"/>
</dbReference>
<dbReference type="Proteomes" id="UP000824264">
    <property type="component" value="Unassembled WGS sequence"/>
</dbReference>
<keyword evidence="2 3" id="KW-0413">Isomerase</keyword>
<proteinExistence type="inferred from homology"/>
<evidence type="ECO:0000256" key="2">
    <source>
        <dbReference type="ARBA" id="ARBA00023235"/>
    </source>
</evidence>
<comment type="caution">
    <text evidence="3">The sequence shown here is derived from an EMBL/GenBank/DDBJ whole genome shotgun (WGS) entry which is preliminary data.</text>
</comment>
<protein>
    <submittedName>
        <fullName evidence="3">PhzF family phenazine biosynthesis isomerase</fullName>
    </submittedName>
</protein>
<dbReference type="PANTHER" id="PTHR13774">
    <property type="entry name" value="PHENAZINE BIOSYNTHESIS PROTEIN"/>
    <property type="match status" value="1"/>
</dbReference>
<dbReference type="NCBIfam" id="TIGR00654">
    <property type="entry name" value="PhzF_family"/>
    <property type="match status" value="1"/>
</dbReference>
<evidence type="ECO:0000313" key="4">
    <source>
        <dbReference type="Proteomes" id="UP000824264"/>
    </source>
</evidence>
<gene>
    <name evidence="3" type="ORF">H9874_09730</name>
</gene>
<comment type="similarity">
    <text evidence="1">Belongs to the PhzF family.</text>
</comment>
<accession>A0A9D1R1T7</accession>
<reference evidence="3" key="2">
    <citation type="submission" date="2021-04" db="EMBL/GenBank/DDBJ databases">
        <authorList>
            <person name="Gilroy R."/>
        </authorList>
    </citation>
    <scope>NUCLEOTIDE SEQUENCE</scope>
    <source>
        <strain evidence="3">ChiSxjej5B17-1746</strain>
    </source>
</reference>
<evidence type="ECO:0000313" key="3">
    <source>
        <dbReference type="EMBL" id="HIW79405.1"/>
    </source>
</evidence>
<dbReference type="InterPro" id="IPR003719">
    <property type="entry name" value="Phenazine_PhzF-like"/>
</dbReference>
<dbReference type="PANTHER" id="PTHR13774:SF17">
    <property type="entry name" value="PHENAZINE BIOSYNTHESIS-LIKE DOMAIN-CONTAINING PROTEIN"/>
    <property type="match status" value="1"/>
</dbReference>
<dbReference type="EMBL" id="DXGI01000365">
    <property type="protein sequence ID" value="HIW79405.1"/>
    <property type="molecule type" value="Genomic_DNA"/>
</dbReference>
<dbReference type="GO" id="GO:0005737">
    <property type="term" value="C:cytoplasm"/>
    <property type="evidence" value="ECO:0007669"/>
    <property type="project" value="TreeGrafter"/>
</dbReference>
<dbReference type="GO" id="GO:0016853">
    <property type="term" value="F:isomerase activity"/>
    <property type="evidence" value="ECO:0007669"/>
    <property type="project" value="UniProtKB-KW"/>
</dbReference>
<reference evidence="3" key="1">
    <citation type="journal article" date="2021" name="PeerJ">
        <title>Extensive microbial diversity within the chicken gut microbiome revealed by metagenomics and culture.</title>
        <authorList>
            <person name="Gilroy R."/>
            <person name="Ravi A."/>
            <person name="Getino M."/>
            <person name="Pursley I."/>
            <person name="Horton D.L."/>
            <person name="Alikhan N.F."/>
            <person name="Baker D."/>
            <person name="Gharbi K."/>
            <person name="Hall N."/>
            <person name="Watson M."/>
            <person name="Adriaenssens E.M."/>
            <person name="Foster-Nyarko E."/>
            <person name="Jarju S."/>
            <person name="Secka A."/>
            <person name="Antonio M."/>
            <person name="Oren A."/>
            <person name="Chaudhuri R.R."/>
            <person name="La Ragione R."/>
            <person name="Hildebrand F."/>
            <person name="Pallen M.J."/>
        </authorList>
    </citation>
    <scope>NUCLEOTIDE SEQUENCE</scope>
    <source>
        <strain evidence="3">ChiSxjej5B17-1746</strain>
    </source>
</reference>
<dbReference type="SUPFAM" id="SSF54506">
    <property type="entry name" value="Diaminopimelate epimerase-like"/>
    <property type="match status" value="1"/>
</dbReference>
<feature type="non-terminal residue" evidence="3">
    <location>
        <position position="137"/>
    </location>
</feature>
<evidence type="ECO:0000256" key="1">
    <source>
        <dbReference type="ARBA" id="ARBA00008270"/>
    </source>
</evidence>
<name>A0A9D1R1T7_9BACT</name>
<dbReference type="Gene3D" id="3.10.310.10">
    <property type="entry name" value="Diaminopimelate Epimerase, Chain A, domain 1"/>
    <property type="match status" value="1"/>
</dbReference>
<dbReference type="AlphaFoldDB" id="A0A9D1R1T7"/>